<keyword evidence="2" id="KW-0963">Cytoplasm</keyword>
<accession>A0A9P0CCF0</accession>
<keyword evidence="3 4" id="KW-0175">Coiled coil</keyword>
<feature type="compositionally biased region" description="Basic residues" evidence="5">
    <location>
        <begin position="149"/>
        <end position="160"/>
    </location>
</feature>
<feature type="region of interest" description="Disordered" evidence="5">
    <location>
        <begin position="742"/>
        <end position="772"/>
    </location>
</feature>
<evidence type="ECO:0000313" key="8">
    <source>
        <dbReference type="Proteomes" id="UP001152759"/>
    </source>
</evidence>
<protein>
    <recommendedName>
        <fullName evidence="6">Cytohesin Ubiquitin Protein Inducing domain-containing protein</fullName>
    </recommendedName>
</protein>
<dbReference type="GO" id="GO:0005737">
    <property type="term" value="C:cytoplasm"/>
    <property type="evidence" value="ECO:0007669"/>
    <property type="project" value="UniProtKB-SubCell"/>
</dbReference>
<feature type="region of interest" description="Disordered" evidence="5">
    <location>
        <begin position="793"/>
        <end position="817"/>
    </location>
</feature>
<dbReference type="Proteomes" id="UP001152759">
    <property type="component" value="Chromosome 2"/>
</dbReference>
<evidence type="ECO:0000256" key="4">
    <source>
        <dbReference type="SAM" id="Coils"/>
    </source>
</evidence>
<dbReference type="AlphaFoldDB" id="A0A9P0CCF0"/>
<feature type="region of interest" description="Disordered" evidence="5">
    <location>
        <begin position="145"/>
        <end position="197"/>
    </location>
</feature>
<feature type="region of interest" description="Disordered" evidence="5">
    <location>
        <begin position="522"/>
        <end position="577"/>
    </location>
</feature>
<comment type="subcellular location">
    <subcellularLocation>
        <location evidence="1">Cytoplasm</location>
    </subcellularLocation>
</comment>
<evidence type="ECO:0000259" key="6">
    <source>
        <dbReference type="Pfam" id="PF11819"/>
    </source>
</evidence>
<feature type="compositionally biased region" description="Polar residues" evidence="5">
    <location>
        <begin position="743"/>
        <end position="755"/>
    </location>
</feature>
<dbReference type="InterPro" id="IPR021774">
    <property type="entry name" value="CUPID"/>
</dbReference>
<dbReference type="EMBL" id="OU963863">
    <property type="protein sequence ID" value="CAH0767354.1"/>
    <property type="molecule type" value="Genomic_DNA"/>
</dbReference>
<dbReference type="GO" id="GO:0090162">
    <property type="term" value="P:establishment of epithelial cell polarity"/>
    <property type="evidence" value="ECO:0007669"/>
    <property type="project" value="InterPro"/>
</dbReference>
<feature type="compositionally biased region" description="Low complexity" evidence="5">
    <location>
        <begin position="756"/>
        <end position="769"/>
    </location>
</feature>
<dbReference type="InterPro" id="IPR047176">
    <property type="entry name" value="FRMD4A/B"/>
</dbReference>
<evidence type="ECO:0000256" key="2">
    <source>
        <dbReference type="ARBA" id="ARBA00022490"/>
    </source>
</evidence>
<dbReference type="PANTHER" id="PTHR46079:SF2">
    <property type="entry name" value="FERM DOMAIN-CONTAINING PROTEIN"/>
    <property type="match status" value="1"/>
</dbReference>
<feature type="domain" description="Cytohesin Ubiquitin Protein Inducing" evidence="6">
    <location>
        <begin position="5"/>
        <end position="118"/>
    </location>
</feature>
<evidence type="ECO:0000313" key="7">
    <source>
        <dbReference type="EMBL" id="CAH0767354.1"/>
    </source>
</evidence>
<feature type="compositionally biased region" description="Polar residues" evidence="5">
    <location>
        <begin position="671"/>
        <end position="693"/>
    </location>
</feature>
<organism evidence="7 8">
    <name type="scientific">Bemisia tabaci</name>
    <name type="common">Sweetpotato whitefly</name>
    <name type="synonym">Aleurodes tabaci</name>
    <dbReference type="NCBI Taxonomy" id="7038"/>
    <lineage>
        <taxon>Eukaryota</taxon>
        <taxon>Metazoa</taxon>
        <taxon>Ecdysozoa</taxon>
        <taxon>Arthropoda</taxon>
        <taxon>Hexapoda</taxon>
        <taxon>Insecta</taxon>
        <taxon>Pterygota</taxon>
        <taxon>Neoptera</taxon>
        <taxon>Paraneoptera</taxon>
        <taxon>Hemiptera</taxon>
        <taxon>Sternorrhyncha</taxon>
        <taxon>Aleyrodoidea</taxon>
        <taxon>Aleyrodidae</taxon>
        <taxon>Aleyrodinae</taxon>
        <taxon>Bemisia</taxon>
    </lineage>
</organism>
<keyword evidence="8" id="KW-1185">Reference proteome</keyword>
<feature type="compositionally biased region" description="Pro residues" evidence="5">
    <location>
        <begin position="649"/>
        <end position="670"/>
    </location>
</feature>
<name>A0A9P0CCF0_BEMTA</name>
<proteinExistence type="predicted"/>
<feature type="coiled-coil region" evidence="4">
    <location>
        <begin position="14"/>
        <end position="41"/>
    </location>
</feature>
<reference evidence="7" key="1">
    <citation type="submission" date="2021-12" db="EMBL/GenBank/DDBJ databases">
        <authorList>
            <person name="King R."/>
        </authorList>
    </citation>
    <scope>NUCLEOTIDE SEQUENCE</scope>
</reference>
<sequence length="846" mass="95616">MECEDKAKIQSEMVASLQSRRKALESKIREKNDELKNLCIQEAELTGVLPPEIPLEPGESPPAFRRRMGTAFVIPENLINKLKSKEEESLANLELECKIQTSIAEAALGLANDGSVSKSVRRKHRLMYQQSQRHLHELEARLNALRQNSRSHPKQRKKPRPPLESENDCVDGNVGPNISDKNDIKNQPYHPALSYTVSDKGPIRHSFPVNNFNRISDPPPTHRHLDYNYSCTPSLQQHYTNDSREKHMKSSVGGHVSRDQGGWTGDTVNNINNYLRMRQNISNINEMDRGYQFRDRFGSLDRRRTSGGGYQHGDNNENFEHSHYSQSNHVINTLGPSSQPYQPNPPQLNSVLLPNQTYPENSLMRTQSLGSVELTKCDPDTRSLKSNSHHSSHAFESLKPDTSSRNSRLYFDNRNYLEANKYQSDTTSLSLKLEPNELYNIGHSKVFLEPEFAKTASSHENLKLEHNSYPARGHHHGHGHHNEHGKYDLRTVVEGTALNSYSQSHHDLHFDIHSLSLDPKESKKFESMKPELPAPHHEPTNHRTDLRPYPPRFPEPPRPAKYSSKPELRPSQYRDREERLTTEVVQAMCADSYHHETVVPVETVTESNPTKYDAEPTEFPEVAVRKIRDKEWYETSLDSRQAPETSQTPPLPPQFSSPPPPPLPPPPPRSVTPNLSHNHPVTTNATQQASSQPVDFDTVVPFESPKNHTVVQAGKWQPYREVTKPFEMADFYKYSTKFRNKSAIPNSTTPGTEPAQTQSHSSSSQLSPQHKGVYKPLKSMTCQLLINNSPRGSDLKLASDGDSPAALSNSSQIQSPPSLANAFSTEMLAWYQDQSSAPQTRSATLV</sequence>
<dbReference type="PANTHER" id="PTHR46079">
    <property type="entry name" value="FERM DOMAIN-CONTAINING PROTEIN 4"/>
    <property type="match status" value="1"/>
</dbReference>
<feature type="region of interest" description="Disordered" evidence="5">
    <location>
        <begin position="636"/>
        <end position="693"/>
    </location>
</feature>
<evidence type="ECO:0000256" key="5">
    <source>
        <dbReference type="SAM" id="MobiDB-lite"/>
    </source>
</evidence>
<feature type="compositionally biased region" description="Basic and acidic residues" evidence="5">
    <location>
        <begin position="522"/>
        <end position="546"/>
    </location>
</feature>
<feature type="compositionally biased region" description="Pro residues" evidence="5">
    <location>
        <begin position="548"/>
        <end position="559"/>
    </location>
</feature>
<feature type="region of interest" description="Disordered" evidence="5">
    <location>
        <begin position="380"/>
        <end position="406"/>
    </location>
</feature>
<evidence type="ECO:0000256" key="3">
    <source>
        <dbReference type="ARBA" id="ARBA00023054"/>
    </source>
</evidence>
<feature type="compositionally biased region" description="Polar residues" evidence="5">
    <location>
        <begin position="636"/>
        <end position="648"/>
    </location>
</feature>
<dbReference type="Pfam" id="PF11819">
    <property type="entry name" value="CUPID"/>
    <property type="match status" value="1"/>
</dbReference>
<gene>
    <name evidence="7" type="ORF">BEMITA_LOCUS4695</name>
</gene>
<feature type="compositionally biased region" description="Basic and acidic residues" evidence="5">
    <location>
        <begin position="564"/>
        <end position="577"/>
    </location>
</feature>
<feature type="compositionally biased region" description="Polar residues" evidence="5">
    <location>
        <begin position="806"/>
        <end position="817"/>
    </location>
</feature>
<dbReference type="OrthoDB" id="10063592at2759"/>
<dbReference type="KEGG" id="btab:109042720"/>
<evidence type="ECO:0000256" key="1">
    <source>
        <dbReference type="ARBA" id="ARBA00004496"/>
    </source>
</evidence>